<dbReference type="InterPro" id="IPR010260">
    <property type="entry name" value="AlpA"/>
</dbReference>
<reference evidence="1 2" key="1">
    <citation type="submission" date="2019-10" db="EMBL/GenBank/DDBJ databases">
        <title>XDR Pseudomonas monteilii producing IMP-16 from LCR.</title>
        <authorList>
            <person name="Ballaben A."/>
            <person name="Doi Y."/>
        </authorList>
    </citation>
    <scope>NUCLEOTIDE SEQUENCE [LARGE SCALE GENOMIC DNA]</scope>
    <source>
        <strain evidence="1 2">597/14</strain>
    </source>
</reference>
<comment type="caution">
    <text evidence="1">The sequence shown here is derived from an EMBL/GenBank/DDBJ whole genome shotgun (WGS) entry which is preliminary data.</text>
</comment>
<dbReference type="PANTHER" id="PTHR36154">
    <property type="entry name" value="DNA-BINDING TRANSCRIPTIONAL ACTIVATOR ALPA"/>
    <property type="match status" value="1"/>
</dbReference>
<accession>A0A7X3F0P5</accession>
<dbReference type="InterPro" id="IPR052931">
    <property type="entry name" value="Prophage_regulatory_activator"/>
</dbReference>
<proteinExistence type="predicted"/>
<dbReference type="Proteomes" id="UP000440965">
    <property type="component" value="Unassembled WGS sequence"/>
</dbReference>
<sequence>MATDNDSKQPARRFIKRQHVETITGLSRTEIYRRISAGRFPKQISLSPKSVVWIESEVLEWCEQRIAESRGDAA</sequence>
<dbReference type="Gene3D" id="1.10.238.160">
    <property type="match status" value="1"/>
</dbReference>
<protein>
    <submittedName>
        <fullName evidence="1">AlpA family transcriptional regulator</fullName>
    </submittedName>
</protein>
<dbReference type="Pfam" id="PF05930">
    <property type="entry name" value="Phage_AlpA"/>
    <property type="match status" value="1"/>
</dbReference>
<dbReference type="RefSeq" id="WP_156867116.1">
    <property type="nucleotide sequence ID" value="NZ_WEIK01000005.1"/>
</dbReference>
<evidence type="ECO:0000313" key="2">
    <source>
        <dbReference type="Proteomes" id="UP000440965"/>
    </source>
</evidence>
<gene>
    <name evidence="1" type="ORF">F9Z43_08105</name>
</gene>
<dbReference type="PANTHER" id="PTHR36154:SF1">
    <property type="entry name" value="DNA-BINDING TRANSCRIPTIONAL ACTIVATOR ALPA"/>
    <property type="match status" value="1"/>
</dbReference>
<dbReference type="AlphaFoldDB" id="A0A7X3F0P5"/>
<organism evidence="1 2">
    <name type="scientific">Pseudomonas monteilii</name>
    <dbReference type="NCBI Taxonomy" id="76759"/>
    <lineage>
        <taxon>Bacteria</taxon>
        <taxon>Pseudomonadati</taxon>
        <taxon>Pseudomonadota</taxon>
        <taxon>Gammaproteobacteria</taxon>
        <taxon>Pseudomonadales</taxon>
        <taxon>Pseudomonadaceae</taxon>
        <taxon>Pseudomonas</taxon>
    </lineage>
</organism>
<name>A0A7X3F0P5_9PSED</name>
<evidence type="ECO:0000313" key="1">
    <source>
        <dbReference type="EMBL" id="MVF49285.1"/>
    </source>
</evidence>
<dbReference type="EMBL" id="WEIK01000005">
    <property type="protein sequence ID" value="MVF49285.1"/>
    <property type="molecule type" value="Genomic_DNA"/>
</dbReference>